<evidence type="ECO:0000313" key="3">
    <source>
        <dbReference type="EMBL" id="RMJ05191.1"/>
    </source>
</evidence>
<evidence type="ECO:0000256" key="1">
    <source>
        <dbReference type="ARBA" id="ARBA00023242"/>
    </source>
</evidence>
<dbReference type="STRING" id="2010991.A0A3M2RIR1"/>
<gene>
    <name evidence="3" type="ORF">CDV36_014139</name>
</gene>
<dbReference type="PANTHER" id="PTHR37540">
    <property type="entry name" value="TRANSCRIPTION FACTOR (ACR-2), PUTATIVE-RELATED-RELATED"/>
    <property type="match status" value="1"/>
</dbReference>
<dbReference type="Pfam" id="PF11951">
    <property type="entry name" value="Fungal_trans_2"/>
    <property type="match status" value="1"/>
</dbReference>
<evidence type="ECO:0000313" key="4">
    <source>
        <dbReference type="Proteomes" id="UP000277212"/>
    </source>
</evidence>
<dbReference type="InterPro" id="IPR021858">
    <property type="entry name" value="Fun_TF"/>
</dbReference>
<dbReference type="PANTHER" id="PTHR37540:SF5">
    <property type="entry name" value="TRANSCRIPTION FACTOR DOMAIN-CONTAINING PROTEIN"/>
    <property type="match status" value="1"/>
</dbReference>
<keyword evidence="4" id="KW-1185">Reference proteome</keyword>
<comment type="caution">
    <text evidence="3">The sequence shown here is derived from an EMBL/GenBank/DDBJ whole genome shotgun (WGS) entry which is preliminary data.</text>
</comment>
<reference evidence="3 4" key="1">
    <citation type="submission" date="2017-06" db="EMBL/GenBank/DDBJ databases">
        <title>Comparative genomic analysis of Ambrosia Fusariam Clade fungi.</title>
        <authorList>
            <person name="Stajich J.E."/>
            <person name="Carrillo J."/>
            <person name="Kijimoto T."/>
            <person name="Eskalen A."/>
            <person name="O'Donnell K."/>
            <person name="Kasson M."/>
        </authorList>
    </citation>
    <scope>NUCLEOTIDE SEQUENCE [LARGE SCALE GENOMIC DNA]</scope>
    <source>
        <strain evidence="3">UCR3666</strain>
    </source>
</reference>
<accession>A0A3M2RIR1</accession>
<evidence type="ECO:0008006" key="5">
    <source>
        <dbReference type="Google" id="ProtNLM"/>
    </source>
</evidence>
<name>A0A3M2RIR1_9HYPO</name>
<evidence type="ECO:0000256" key="2">
    <source>
        <dbReference type="SAM" id="MobiDB-lite"/>
    </source>
</evidence>
<dbReference type="EMBL" id="NKUJ01000429">
    <property type="protein sequence ID" value="RMJ05191.1"/>
    <property type="molecule type" value="Genomic_DNA"/>
</dbReference>
<dbReference type="Proteomes" id="UP000277212">
    <property type="component" value="Unassembled WGS sequence"/>
</dbReference>
<protein>
    <recommendedName>
        <fullName evidence="5">Transcription factor domain-containing protein</fullName>
    </recommendedName>
</protein>
<sequence>MPRHHRHQLLNRDGIAFVNLSHPDDIRRHDVQKGIRRHVMANVGQSRRKKPRHIVIPLEILTPQADSNDFQLEGHPVDGQRPDAPETRSPHRLFQLNRLGILGVELSDRTLQIVHFIAAESEYINQPFHSIWVRIGFSDPTTLHLSMATTLLLWNRKNNDPVLTAANDMEAVRYYSKALKDLSTRLSDPFDCTSAGVVATIIGCLCHDVHIGDWGRWSTHVDGLYQVSQLRGGIDGMDNHIPAIASWLDLIGSAALDTTPRFPVPSAFPTANESAKGTLPALRFLASYMKLAFPQLSPVSEALCMMSSIAQKVNSNSHSPHFWKDSVSAINLLGPVTHHLLSVCRVCQVGGEASEVLILGEMIRLTCLMLLSRLKGLFSLNTLDMVSLWANFMTTLSLPVMDRVTTHLNDLGLWALVTCALIQPGDGMEELLSHIEAAMRAKGIADMHGAIDLARALIWIDAIEGQGEVLLAGKMDSIECERM</sequence>
<dbReference type="AlphaFoldDB" id="A0A3M2RIR1"/>
<organism evidence="3 4">
    <name type="scientific">Fusarium kuroshium</name>
    <dbReference type="NCBI Taxonomy" id="2010991"/>
    <lineage>
        <taxon>Eukaryota</taxon>
        <taxon>Fungi</taxon>
        <taxon>Dikarya</taxon>
        <taxon>Ascomycota</taxon>
        <taxon>Pezizomycotina</taxon>
        <taxon>Sordariomycetes</taxon>
        <taxon>Hypocreomycetidae</taxon>
        <taxon>Hypocreales</taxon>
        <taxon>Nectriaceae</taxon>
        <taxon>Fusarium</taxon>
        <taxon>Fusarium solani species complex</taxon>
    </lineage>
</organism>
<feature type="compositionally biased region" description="Basic and acidic residues" evidence="2">
    <location>
        <begin position="75"/>
        <end position="88"/>
    </location>
</feature>
<keyword evidence="1" id="KW-0539">Nucleus</keyword>
<proteinExistence type="predicted"/>
<dbReference type="OrthoDB" id="3469225at2759"/>
<feature type="region of interest" description="Disordered" evidence="2">
    <location>
        <begin position="68"/>
        <end position="88"/>
    </location>
</feature>